<evidence type="ECO:0000256" key="9">
    <source>
        <dbReference type="SAM" id="Phobius"/>
    </source>
</evidence>
<evidence type="ECO:0000256" key="4">
    <source>
        <dbReference type="ARBA" id="ARBA00022692"/>
    </source>
</evidence>
<evidence type="ECO:0000256" key="5">
    <source>
        <dbReference type="ARBA" id="ARBA00022741"/>
    </source>
</evidence>
<dbReference type="SUPFAM" id="SSF90123">
    <property type="entry name" value="ABC transporter transmembrane region"/>
    <property type="match status" value="1"/>
</dbReference>
<evidence type="ECO:0000259" key="11">
    <source>
        <dbReference type="PROSITE" id="PS50929"/>
    </source>
</evidence>
<proteinExistence type="predicted"/>
<comment type="subcellular location">
    <subcellularLocation>
        <location evidence="1">Cell membrane</location>
        <topology evidence="1">Multi-pass membrane protein</topology>
    </subcellularLocation>
</comment>
<dbReference type="EC" id="3.6.3.-" evidence="12"/>
<evidence type="ECO:0000256" key="3">
    <source>
        <dbReference type="ARBA" id="ARBA00022475"/>
    </source>
</evidence>
<evidence type="ECO:0000256" key="6">
    <source>
        <dbReference type="ARBA" id="ARBA00022840"/>
    </source>
</evidence>
<evidence type="ECO:0000313" key="13">
    <source>
        <dbReference type="Proteomes" id="UP000095706"/>
    </source>
</evidence>
<feature type="domain" description="ABC transmembrane type-1" evidence="11">
    <location>
        <begin position="232"/>
        <end position="486"/>
    </location>
</feature>
<protein>
    <submittedName>
        <fullName evidence="12">Putative multidrug export ATP-binding/permease protein SAV1866</fullName>
        <ecNumber evidence="12">3.6.3.-</ecNumber>
    </submittedName>
</protein>
<dbReference type="RefSeq" id="WP_055226286.1">
    <property type="nucleotide sequence ID" value="NZ_CYYV01000002.1"/>
</dbReference>
<dbReference type="GO" id="GO:0015421">
    <property type="term" value="F:ABC-type oligopeptide transporter activity"/>
    <property type="evidence" value="ECO:0007669"/>
    <property type="project" value="TreeGrafter"/>
</dbReference>
<reference evidence="12 13" key="1">
    <citation type="submission" date="2015-09" db="EMBL/GenBank/DDBJ databases">
        <authorList>
            <consortium name="Pathogen Informatics"/>
        </authorList>
    </citation>
    <scope>NUCLEOTIDE SEQUENCE [LARGE SCALE GENOMIC DNA]</scope>
    <source>
        <strain evidence="12 13">2789STDY5608849</strain>
    </source>
</reference>
<dbReference type="GO" id="GO:0016887">
    <property type="term" value="F:ATP hydrolysis activity"/>
    <property type="evidence" value="ECO:0007669"/>
    <property type="project" value="InterPro"/>
</dbReference>
<feature type="transmembrane region" description="Helical" evidence="9">
    <location>
        <begin position="313"/>
        <end position="333"/>
    </location>
</feature>
<dbReference type="PROSITE" id="PS50893">
    <property type="entry name" value="ABC_TRANSPORTER_2"/>
    <property type="match status" value="1"/>
</dbReference>
<dbReference type="InterPro" id="IPR027417">
    <property type="entry name" value="P-loop_NTPase"/>
</dbReference>
<dbReference type="Gene3D" id="1.20.1560.10">
    <property type="entry name" value="ABC transporter type 1, transmembrane domain"/>
    <property type="match status" value="1"/>
</dbReference>
<dbReference type="PROSITE" id="PS00211">
    <property type="entry name" value="ABC_TRANSPORTER_1"/>
    <property type="match status" value="1"/>
</dbReference>
<feature type="transmembrane region" description="Helical" evidence="9">
    <location>
        <begin position="345"/>
        <end position="365"/>
    </location>
</feature>
<dbReference type="InterPro" id="IPR036640">
    <property type="entry name" value="ABC1_TM_sf"/>
</dbReference>
<keyword evidence="2" id="KW-0813">Transport</keyword>
<dbReference type="InterPro" id="IPR011527">
    <property type="entry name" value="ABC1_TM_dom"/>
</dbReference>
<evidence type="ECO:0000313" key="12">
    <source>
        <dbReference type="EMBL" id="CUN66895.1"/>
    </source>
</evidence>
<dbReference type="InterPro" id="IPR003593">
    <property type="entry name" value="AAA+_ATPase"/>
</dbReference>
<keyword evidence="7 9" id="KW-1133">Transmembrane helix</keyword>
<evidence type="ECO:0000256" key="7">
    <source>
        <dbReference type="ARBA" id="ARBA00022989"/>
    </source>
</evidence>
<accession>A0A173YV99</accession>
<dbReference type="GO" id="GO:0005886">
    <property type="term" value="C:plasma membrane"/>
    <property type="evidence" value="ECO:0007669"/>
    <property type="project" value="UniProtKB-SubCell"/>
</dbReference>
<dbReference type="PANTHER" id="PTHR43394:SF1">
    <property type="entry name" value="ATP-BINDING CASSETTE SUB-FAMILY B MEMBER 10, MITOCHONDRIAL"/>
    <property type="match status" value="1"/>
</dbReference>
<keyword evidence="6 12" id="KW-0067">ATP-binding</keyword>
<keyword evidence="8 9" id="KW-0472">Membrane</keyword>
<feature type="transmembrane region" description="Helical" evidence="9">
    <location>
        <begin position="239"/>
        <end position="265"/>
    </location>
</feature>
<dbReference type="GO" id="GO:0005524">
    <property type="term" value="F:ATP binding"/>
    <property type="evidence" value="ECO:0007669"/>
    <property type="project" value="UniProtKB-KW"/>
</dbReference>
<dbReference type="PANTHER" id="PTHR43394">
    <property type="entry name" value="ATP-DEPENDENT PERMEASE MDL1, MITOCHONDRIAL"/>
    <property type="match status" value="1"/>
</dbReference>
<evidence type="ECO:0000256" key="8">
    <source>
        <dbReference type="ARBA" id="ARBA00023136"/>
    </source>
</evidence>
<dbReference type="SUPFAM" id="SSF52540">
    <property type="entry name" value="P-loop containing nucleoside triphosphate hydrolases"/>
    <property type="match status" value="1"/>
</dbReference>
<keyword evidence="4 9" id="KW-0812">Transmembrane</keyword>
<feature type="transmembrane region" description="Helical" evidence="9">
    <location>
        <begin position="457"/>
        <end position="477"/>
    </location>
</feature>
<sequence length="773" mass="85380">MSKIFKNMIPYWKSILVILVLLFVQAWCDLSLPSYTSDIIDVGIQNSGVEHVTPKRITEEEFQTAEFIMTDDEADLWESLYTKKDGYYERNKASEKELDEADDTLTVALLMNYQMGAMEEDTFKQLMTQQTGQDASVFENMTIEQIGEMMHVELKSFQQEKEDDDGNKVKVTCVDVRPIFAAMLESGQMDKDTVLSMRDSMEKTLDTMGSSLVKSMGIAYAVSADKAAGLDLDQIQKTYLLTAGLKMVGMALLMGVVTVLVGLFASRVGAGIGRDLREKVFKRVVGFSNVEMDQFSTASLITRSTNDIQQIQMVSVMVLRMVAYAPILGIGGVLKVMKTGAGMEWIIVLAIIVILGYVMLLVSLAMPKFKLMQKLVDNINLVSREILTGLSVIRAFGREDKEEERFDGANKELTKTTLFTNRVMTFMMPGMMMIMNVLTVGIVWVGAHKIDAGTMQVGAMTAFITYAMMIVMSFLMLTMMSIMLPRAAVAAGRIDEVIQTESSIQDVKNPEQLEVHNGVVRFDHVNFRYPGAEEDVLHDIDFVAEPGKTTAIIGSTGCGKSTLVNLIPRLYDVTGGKITLDGKDIRNITMKDLRDEIGFVPQKGVLFSGTIASNLRFGKDDATDAEIEKAAAIAQATEFIEAKDDKYETAIAQGGTNVSGGQKQRLAIARAIAKDPKIFIFDDSFSALDLKTDAALRKALAENVKDSTVIIVAQRISTILHAEQILVLDDGKVVGKGTHEELLRSCEVYQEIAKSQLSEKELGLKESEVADHE</sequence>
<dbReference type="InterPro" id="IPR039421">
    <property type="entry name" value="Type_1_exporter"/>
</dbReference>
<dbReference type="InterPro" id="IPR003439">
    <property type="entry name" value="ABC_transporter-like_ATP-bd"/>
</dbReference>
<feature type="domain" description="ABC transporter" evidence="10">
    <location>
        <begin position="520"/>
        <end position="755"/>
    </location>
</feature>
<dbReference type="InterPro" id="IPR017871">
    <property type="entry name" value="ABC_transporter-like_CS"/>
</dbReference>
<evidence type="ECO:0000256" key="1">
    <source>
        <dbReference type="ARBA" id="ARBA00004651"/>
    </source>
</evidence>
<dbReference type="Pfam" id="PF00005">
    <property type="entry name" value="ABC_tran"/>
    <property type="match status" value="1"/>
</dbReference>
<dbReference type="CDD" id="cd18548">
    <property type="entry name" value="ABC_6TM_Tm287_like"/>
    <property type="match status" value="1"/>
</dbReference>
<keyword evidence="5" id="KW-0547">Nucleotide-binding</keyword>
<dbReference type="Pfam" id="PF00664">
    <property type="entry name" value="ABC_membrane"/>
    <property type="match status" value="1"/>
</dbReference>
<dbReference type="AlphaFoldDB" id="A0A173YV99"/>
<feature type="transmembrane region" description="Helical" evidence="9">
    <location>
        <begin position="423"/>
        <end position="445"/>
    </location>
</feature>
<evidence type="ECO:0000256" key="2">
    <source>
        <dbReference type="ARBA" id="ARBA00022448"/>
    </source>
</evidence>
<dbReference type="PROSITE" id="PS50929">
    <property type="entry name" value="ABC_TM1F"/>
    <property type="match status" value="1"/>
</dbReference>
<dbReference type="Gene3D" id="3.40.50.300">
    <property type="entry name" value="P-loop containing nucleotide triphosphate hydrolases"/>
    <property type="match status" value="1"/>
</dbReference>
<gene>
    <name evidence="12" type="ORF">ERS852406_00520</name>
</gene>
<evidence type="ECO:0000259" key="10">
    <source>
        <dbReference type="PROSITE" id="PS50893"/>
    </source>
</evidence>
<dbReference type="Proteomes" id="UP000095706">
    <property type="component" value="Unassembled WGS sequence"/>
</dbReference>
<dbReference type="SMART" id="SM00382">
    <property type="entry name" value="AAA"/>
    <property type="match status" value="1"/>
</dbReference>
<name>A0A173YV99_9FIRM</name>
<dbReference type="EMBL" id="CYYV01000002">
    <property type="protein sequence ID" value="CUN66895.1"/>
    <property type="molecule type" value="Genomic_DNA"/>
</dbReference>
<keyword evidence="3" id="KW-1003">Cell membrane</keyword>
<keyword evidence="12" id="KW-0378">Hydrolase</keyword>
<dbReference type="FunFam" id="3.40.50.300:FF:000221">
    <property type="entry name" value="Multidrug ABC transporter ATP-binding protein"/>
    <property type="match status" value="1"/>
</dbReference>
<dbReference type="GO" id="GO:0090374">
    <property type="term" value="P:oligopeptide export from mitochondrion"/>
    <property type="evidence" value="ECO:0007669"/>
    <property type="project" value="TreeGrafter"/>
</dbReference>
<organism evidence="12 13">
    <name type="scientific">Fusicatenibacter saccharivorans</name>
    <dbReference type="NCBI Taxonomy" id="1150298"/>
    <lineage>
        <taxon>Bacteria</taxon>
        <taxon>Bacillati</taxon>
        <taxon>Bacillota</taxon>
        <taxon>Clostridia</taxon>
        <taxon>Lachnospirales</taxon>
        <taxon>Lachnospiraceae</taxon>
        <taxon>Fusicatenibacter</taxon>
    </lineage>
</organism>